<keyword evidence="3" id="KW-1185">Reference proteome</keyword>
<evidence type="ECO:0000313" key="2">
    <source>
        <dbReference type="EMBL" id="EGC03050.1"/>
    </source>
</evidence>
<dbReference type="InterPro" id="IPR025699">
    <property type="entry name" value="ABC2_memb-like"/>
</dbReference>
<feature type="transmembrane region" description="Helical" evidence="1">
    <location>
        <begin position="16"/>
        <end position="36"/>
    </location>
</feature>
<feature type="transmembrane region" description="Helical" evidence="1">
    <location>
        <begin position="51"/>
        <end position="70"/>
    </location>
</feature>
<dbReference type="Pfam" id="PF13346">
    <property type="entry name" value="ABC2_membrane_5"/>
    <property type="match status" value="1"/>
</dbReference>
<feature type="transmembrane region" description="Helical" evidence="1">
    <location>
        <begin position="134"/>
        <end position="157"/>
    </location>
</feature>
<dbReference type="AlphaFoldDB" id="E9SCI9"/>
<evidence type="ECO:0000256" key="1">
    <source>
        <dbReference type="SAM" id="Phobius"/>
    </source>
</evidence>
<proteinExistence type="predicted"/>
<feature type="transmembrane region" description="Helical" evidence="1">
    <location>
        <begin position="102"/>
        <end position="122"/>
    </location>
</feature>
<protein>
    <submittedName>
        <fullName evidence="2">Putative membrane protein</fullName>
    </submittedName>
</protein>
<feature type="transmembrane region" description="Helical" evidence="1">
    <location>
        <begin position="169"/>
        <end position="193"/>
    </location>
</feature>
<dbReference type="EMBL" id="ADKM02000080">
    <property type="protein sequence ID" value="EGC03050.1"/>
    <property type="molecule type" value="Genomic_DNA"/>
</dbReference>
<comment type="caution">
    <text evidence="2">The sequence shown here is derived from an EMBL/GenBank/DDBJ whole genome shotgun (WGS) entry which is preliminary data.</text>
</comment>
<dbReference type="STRING" id="246199.CUS_5902"/>
<dbReference type="OrthoDB" id="1818839at2"/>
<dbReference type="Proteomes" id="UP000004259">
    <property type="component" value="Unassembled WGS sequence"/>
</dbReference>
<name>E9SCI9_RUMAL</name>
<keyword evidence="1" id="KW-0812">Transmembrane</keyword>
<gene>
    <name evidence="2" type="ORF">CUS_5902</name>
</gene>
<organism evidence="2 3">
    <name type="scientific">Ruminococcus albus 8</name>
    <dbReference type="NCBI Taxonomy" id="246199"/>
    <lineage>
        <taxon>Bacteria</taxon>
        <taxon>Bacillati</taxon>
        <taxon>Bacillota</taxon>
        <taxon>Clostridia</taxon>
        <taxon>Eubacteriales</taxon>
        <taxon>Oscillospiraceae</taxon>
        <taxon>Ruminococcus</taxon>
    </lineage>
</organism>
<keyword evidence="1" id="KW-0472">Membrane</keyword>
<keyword evidence="1" id="KW-1133">Transmembrane helix</keyword>
<dbReference type="eggNOG" id="ENOG5030UKE">
    <property type="taxonomic scope" value="Bacteria"/>
</dbReference>
<dbReference type="RefSeq" id="WP_002849753.1">
    <property type="nucleotide sequence ID" value="NZ_ADKM02000080.1"/>
</dbReference>
<feature type="transmembrane region" description="Helical" evidence="1">
    <location>
        <begin position="213"/>
        <end position="231"/>
    </location>
</feature>
<sequence>MPGILYKDLKLCRGTFIGQAIMLIITNSLVLIPYLADRKVYSDSTDGSDPLLGMLCIFTALISFYVGGMLQETIISSDERRKWAYLMSAAPDGIKKQVAGKYALMVIYSVITAFVCMFMNSLTADIIGKNVPPASGLILILFFVQLMIRAINAPFIFAFSSKYGNTVRLAAVSIVITAGIIYGLFGDLSWINMDRVWEKLIKLLTDLNESVKLLWAQVIFFGGVTVLYIFSYKLSCKLYLKGAEQYDK</sequence>
<evidence type="ECO:0000313" key="3">
    <source>
        <dbReference type="Proteomes" id="UP000004259"/>
    </source>
</evidence>
<reference evidence="2 3" key="1">
    <citation type="submission" date="2011-02" db="EMBL/GenBank/DDBJ databases">
        <authorList>
            <person name="Nelson K.E."/>
            <person name="Sutton G."/>
            <person name="Torralba M."/>
            <person name="Durkin S."/>
            <person name="Harkins D."/>
            <person name="Montgomery R."/>
            <person name="Ziemer C."/>
            <person name="Klaassens E."/>
            <person name="Ocuiv P."/>
            <person name="Morrison M."/>
        </authorList>
    </citation>
    <scope>NUCLEOTIDE SEQUENCE [LARGE SCALE GENOMIC DNA]</scope>
    <source>
        <strain evidence="2 3">8</strain>
    </source>
</reference>
<accession>E9SCI9</accession>